<evidence type="ECO:0000313" key="6">
    <source>
        <dbReference type="EMBL" id="QCS41050.1"/>
    </source>
</evidence>
<evidence type="ECO:0000256" key="1">
    <source>
        <dbReference type="ARBA" id="ARBA00004613"/>
    </source>
</evidence>
<evidence type="ECO:0000256" key="5">
    <source>
        <dbReference type="SAM" id="MobiDB-lite"/>
    </source>
</evidence>
<dbReference type="InterPro" id="IPR024079">
    <property type="entry name" value="MetalloPept_cat_dom_sf"/>
</dbReference>
<keyword evidence="2" id="KW-0964">Secreted</keyword>
<keyword evidence="3" id="KW-0732">Signal</keyword>
<feature type="compositionally biased region" description="Acidic residues" evidence="5">
    <location>
        <begin position="139"/>
        <end position="155"/>
    </location>
</feature>
<dbReference type="PANTHER" id="PTHR37467:SF1">
    <property type="entry name" value="EXPORTED CALCIUM-BINDING GLYCOPROTEIN"/>
    <property type="match status" value="1"/>
</dbReference>
<dbReference type="InterPro" id="IPR059100">
    <property type="entry name" value="TSP3_bac"/>
</dbReference>
<feature type="region of interest" description="Disordered" evidence="5">
    <location>
        <begin position="37"/>
        <end position="306"/>
    </location>
</feature>
<feature type="compositionally biased region" description="Acidic residues" evidence="5">
    <location>
        <begin position="120"/>
        <end position="132"/>
    </location>
</feature>
<keyword evidence="4" id="KW-0106">Calcium</keyword>
<dbReference type="KEGG" id="nvr:FEJ81_01330"/>
<proteinExistence type="predicted"/>
<protein>
    <submittedName>
        <fullName evidence="6">Uncharacterized protein</fullName>
    </submittedName>
</protein>
<accession>A0A4V1FXP9</accession>
<dbReference type="InterPro" id="IPR053180">
    <property type="entry name" value="Ca-binding_acidic-repeat"/>
</dbReference>
<feature type="compositionally biased region" description="Acidic residues" evidence="5">
    <location>
        <begin position="235"/>
        <end position="265"/>
    </location>
</feature>
<dbReference type="Pfam" id="PF18884">
    <property type="entry name" value="TSP3_bac"/>
    <property type="match status" value="10"/>
</dbReference>
<feature type="compositionally biased region" description="Acidic residues" evidence="5">
    <location>
        <begin position="189"/>
        <end position="204"/>
    </location>
</feature>
<dbReference type="GeneID" id="40263871"/>
<feature type="compositionally biased region" description="Acidic residues" evidence="5">
    <location>
        <begin position="212"/>
        <end position="224"/>
    </location>
</feature>
<dbReference type="PANTHER" id="PTHR37467">
    <property type="entry name" value="EXPORTED CALCIUM-BINDING GLYCOPROTEIN-RELATED"/>
    <property type="match status" value="1"/>
</dbReference>
<organism evidence="6 7">
    <name type="scientific">Natrinema versiforme</name>
    <dbReference type="NCBI Taxonomy" id="88724"/>
    <lineage>
        <taxon>Archaea</taxon>
        <taxon>Methanobacteriati</taxon>
        <taxon>Methanobacteriota</taxon>
        <taxon>Stenosarchaea group</taxon>
        <taxon>Halobacteria</taxon>
        <taxon>Halobacteriales</taxon>
        <taxon>Natrialbaceae</taxon>
        <taxon>Natrinema</taxon>
    </lineage>
</organism>
<dbReference type="OrthoDB" id="291824at2157"/>
<dbReference type="AlphaFoldDB" id="A0A4V1FXP9"/>
<feature type="compositionally biased region" description="Acidic residues" evidence="5">
    <location>
        <begin position="278"/>
        <end position="287"/>
    </location>
</feature>
<reference evidence="7" key="1">
    <citation type="submission" date="2019-05" db="EMBL/GenBank/DDBJ databases">
        <title>Genome sequence and methylation pattern of the halophilic Archaeon Natrinema versiforme BOL5-4.</title>
        <authorList>
            <person name="DasSarma P."/>
            <person name="Anton B.P."/>
            <person name="DasSarma S.L."/>
            <person name="Martinez F.L."/>
            <person name="Guzman D."/>
            <person name="Roberts R.J."/>
            <person name="DasSarma S."/>
        </authorList>
    </citation>
    <scope>NUCLEOTIDE SEQUENCE [LARGE SCALE GENOMIC DNA]</scope>
    <source>
        <strain evidence="7">BOL5-4</strain>
    </source>
</reference>
<dbReference type="Proteomes" id="UP000302218">
    <property type="component" value="Chromosome"/>
</dbReference>
<feature type="compositionally biased region" description="Basic and acidic residues" evidence="5">
    <location>
        <begin position="174"/>
        <end position="188"/>
    </location>
</feature>
<name>A0A4V1FXP9_9EURY</name>
<evidence type="ECO:0000313" key="7">
    <source>
        <dbReference type="Proteomes" id="UP000302218"/>
    </source>
</evidence>
<gene>
    <name evidence="6" type="ORF">FEJ81_01330</name>
</gene>
<evidence type="ECO:0000256" key="4">
    <source>
        <dbReference type="ARBA" id="ARBA00022837"/>
    </source>
</evidence>
<evidence type="ECO:0000256" key="3">
    <source>
        <dbReference type="ARBA" id="ARBA00022729"/>
    </source>
</evidence>
<dbReference type="RefSeq" id="WP_138243571.1">
    <property type="nucleotide sequence ID" value="NZ_CP040330.1"/>
</dbReference>
<dbReference type="EMBL" id="CP040330">
    <property type="protein sequence ID" value="QCS41050.1"/>
    <property type="molecule type" value="Genomic_DNA"/>
</dbReference>
<sequence length="496" mass="53990">MVSRRVVVVGLLFGSILSAGFVGGTTFVDIDGDGESALSEVREGTDPSSADTDEDGLDDGKEKQYGTNPINADTDGDGLEDGQEVNELETNPSDTDSDGDGLSDPAEIREYESNPRAIDTDGDGLSDDDEVYDYGTDPTDTDTDGDGLSDREEVEAYGTSPIDIDTDDDGVGDGLERNEYGTDPTRNDTDDDGISDGDEIEIYETEPTSTDTDGDGLDDDDEIYTLETDPTNVDTDTDGDGVDDASEVDDYETNPYDSDSDDDGLTDGAEIIEYGTDPTDEDTDGDGLSDGKEVNQSDQYPGADPLRTDVFVEVDEMEGTELPKRETAKIVQQFEDAPIDNPDGSTGISLHVEYDEIVPSEPRTEWDGSYEDYRDQYRDQNGTGYHYLLIVETAIHDGRSVGGTAASDSSGAMMVRHYEWSDITGTTAMHELGHSLGLADVHEGIDSRRYSHQEYPSVMNYNRPNNYYGYSTGGSSRNDFDDWSYLEEHLETPQIG</sequence>
<feature type="compositionally biased region" description="Acidic residues" evidence="5">
    <location>
        <begin position="74"/>
        <end position="87"/>
    </location>
</feature>
<dbReference type="GO" id="GO:0008237">
    <property type="term" value="F:metallopeptidase activity"/>
    <property type="evidence" value="ECO:0007669"/>
    <property type="project" value="InterPro"/>
</dbReference>
<dbReference type="Gene3D" id="3.40.390.10">
    <property type="entry name" value="Collagenase (Catalytic Domain)"/>
    <property type="match status" value="1"/>
</dbReference>
<dbReference type="SUPFAM" id="SSF55486">
    <property type="entry name" value="Metalloproteases ('zincins'), catalytic domain"/>
    <property type="match status" value="1"/>
</dbReference>
<comment type="subcellular location">
    <subcellularLocation>
        <location evidence="1">Secreted</location>
    </subcellularLocation>
</comment>
<evidence type="ECO:0000256" key="2">
    <source>
        <dbReference type="ARBA" id="ARBA00022525"/>
    </source>
</evidence>